<dbReference type="EMBL" id="KN716307">
    <property type="protein sequence ID" value="KJH47439.1"/>
    <property type="molecule type" value="Genomic_DNA"/>
</dbReference>
<keyword evidence="2" id="KW-1185">Reference proteome</keyword>
<dbReference type="Proteomes" id="UP000053766">
    <property type="component" value="Unassembled WGS sequence"/>
</dbReference>
<dbReference type="Pfam" id="PF03567">
    <property type="entry name" value="Sulfotransfer_2"/>
    <property type="match status" value="1"/>
</dbReference>
<dbReference type="InterPro" id="IPR007669">
    <property type="entry name" value="Chst-1-like"/>
</dbReference>
<dbReference type="GO" id="GO:0016020">
    <property type="term" value="C:membrane"/>
    <property type="evidence" value="ECO:0007669"/>
    <property type="project" value="InterPro"/>
</dbReference>
<reference evidence="2" key="2">
    <citation type="journal article" date="2016" name="Sci. Rep.">
        <title>Dictyocaulus viviparus genome, variome and transcriptome elucidate lungworm biology and support future intervention.</title>
        <authorList>
            <person name="McNulty S.N."/>
            <person name="Strube C."/>
            <person name="Rosa B.A."/>
            <person name="Martin J.C."/>
            <person name="Tyagi R."/>
            <person name="Choi Y.J."/>
            <person name="Wang Q."/>
            <person name="Hallsworth Pepin K."/>
            <person name="Zhang X."/>
            <person name="Ozersky P."/>
            <person name="Wilson R.K."/>
            <person name="Sternberg P.W."/>
            <person name="Gasser R.B."/>
            <person name="Mitreva M."/>
        </authorList>
    </citation>
    <scope>NUCLEOTIDE SEQUENCE [LARGE SCALE GENOMIC DNA]</scope>
    <source>
        <strain evidence="2">HannoverDv2000</strain>
    </source>
</reference>
<dbReference type="InterPro" id="IPR005331">
    <property type="entry name" value="Sulfotransferase"/>
</dbReference>
<dbReference type="AlphaFoldDB" id="A0A0D8XUK0"/>
<dbReference type="PANTHER" id="PTHR22900:SF5">
    <property type="entry name" value="PROTEIN CBG14245"/>
    <property type="match status" value="1"/>
</dbReference>
<proteinExistence type="predicted"/>
<dbReference type="GO" id="GO:1902884">
    <property type="term" value="P:positive regulation of response to oxidative stress"/>
    <property type="evidence" value="ECO:0007669"/>
    <property type="project" value="InterPro"/>
</dbReference>
<gene>
    <name evidence="1" type="ORF">DICVIV_06470</name>
</gene>
<dbReference type="GO" id="GO:0047756">
    <property type="term" value="F:chondroitin 4-sulfotransferase activity"/>
    <property type="evidence" value="ECO:0007669"/>
    <property type="project" value="InterPro"/>
</dbReference>
<evidence type="ECO:0000313" key="2">
    <source>
        <dbReference type="Proteomes" id="UP000053766"/>
    </source>
</evidence>
<reference evidence="1 2" key="1">
    <citation type="submission" date="2013-11" db="EMBL/GenBank/DDBJ databases">
        <title>Draft genome of the bovine lungworm Dictyocaulus viviparus.</title>
        <authorList>
            <person name="Mitreva M."/>
        </authorList>
    </citation>
    <scope>NUCLEOTIDE SEQUENCE [LARGE SCALE GENOMIC DNA]</scope>
    <source>
        <strain evidence="1 2">HannoverDv2000</strain>
    </source>
</reference>
<dbReference type="STRING" id="29172.A0A0D8XUK0"/>
<name>A0A0D8XUK0_DICVI</name>
<accession>A0A0D8XUK0</accession>
<evidence type="ECO:0000313" key="1">
    <source>
        <dbReference type="EMBL" id="KJH47439.1"/>
    </source>
</evidence>
<dbReference type="GO" id="GO:0050650">
    <property type="term" value="P:chondroitin sulfate proteoglycan biosynthetic process"/>
    <property type="evidence" value="ECO:0007669"/>
    <property type="project" value="InterPro"/>
</dbReference>
<dbReference type="PANTHER" id="PTHR22900">
    <property type="entry name" value="PROTEIN CBG14245-RELATED"/>
    <property type="match status" value="1"/>
</dbReference>
<organism evidence="1 2">
    <name type="scientific">Dictyocaulus viviparus</name>
    <name type="common">Bovine lungworm</name>
    <dbReference type="NCBI Taxonomy" id="29172"/>
    <lineage>
        <taxon>Eukaryota</taxon>
        <taxon>Metazoa</taxon>
        <taxon>Ecdysozoa</taxon>
        <taxon>Nematoda</taxon>
        <taxon>Chromadorea</taxon>
        <taxon>Rhabditida</taxon>
        <taxon>Rhabditina</taxon>
        <taxon>Rhabditomorpha</taxon>
        <taxon>Strongyloidea</taxon>
        <taxon>Metastrongylidae</taxon>
        <taxon>Dictyocaulus</taxon>
    </lineage>
</organism>
<sequence length="111" mass="13452">MTRYILHHFAPQSWYCDFKHHKNKYILIKYYTGTNATKRIADEFDSVFLRAEVPSEQRAVIHSEMLKGRTKHSTSHSDVRDNIEKKLLGDEYLMRHLMHMYYYDFIEFGFI</sequence>
<protein>
    <submittedName>
        <fullName evidence="1">Uncharacterized protein</fullName>
    </submittedName>
</protein>
<dbReference type="OrthoDB" id="408912at2759"/>